<evidence type="ECO:0008006" key="3">
    <source>
        <dbReference type="Google" id="ProtNLM"/>
    </source>
</evidence>
<accession>A0ABY3XD16</accession>
<protein>
    <recommendedName>
        <fullName evidence="3">DUF4288 domain-containing protein</fullName>
    </recommendedName>
</protein>
<dbReference type="InterPro" id="IPR009029">
    <property type="entry name" value="HMG_CoA_Rdtase_sub-bd_dom_sf"/>
</dbReference>
<evidence type="ECO:0000313" key="2">
    <source>
        <dbReference type="Proteomes" id="UP000829194"/>
    </source>
</evidence>
<gene>
    <name evidence="1" type="ORF">MOV92_22620</name>
</gene>
<reference evidence="1 2" key="1">
    <citation type="submission" date="2022-03" db="EMBL/GenBank/DDBJ databases">
        <title>Complete genome sequence of Lysobacter capsici VKM B-2533 and Lysobacter gummosus 10.1.1, promising sources of lytic agents.</title>
        <authorList>
            <person name="Tarlachkov S.V."/>
            <person name="Kudryakova I.V."/>
            <person name="Afoshin A.S."/>
            <person name="Leontyevskaya E.A."/>
            <person name="Leontyevskaya N.V."/>
        </authorList>
    </citation>
    <scope>NUCLEOTIDE SEQUENCE [LARGE SCALE GENOMIC DNA]</scope>
    <source>
        <strain evidence="1 2">10.1.1</strain>
    </source>
</reference>
<dbReference type="Proteomes" id="UP000829194">
    <property type="component" value="Chromosome"/>
</dbReference>
<keyword evidence="2" id="KW-1185">Reference proteome</keyword>
<dbReference type="RefSeq" id="WP_057944720.1">
    <property type="nucleotide sequence ID" value="NZ_CP011131.1"/>
</dbReference>
<sequence>MVTMPFVIFQVVYRGSLNWRVAVDGVENYVPFATREACIAAATARARHHHLTYGVAAEVWAPRIGGENECVVRFMTPDDLDDLLRWSDASIQIRDACEDYVLQSPTLWQAR</sequence>
<name>A0ABY3XD16_9GAMM</name>
<proteinExistence type="predicted"/>
<organism evidence="1 2">
    <name type="scientific">Lysobacter gummosus</name>
    <dbReference type="NCBI Taxonomy" id="262324"/>
    <lineage>
        <taxon>Bacteria</taxon>
        <taxon>Pseudomonadati</taxon>
        <taxon>Pseudomonadota</taxon>
        <taxon>Gammaproteobacteria</taxon>
        <taxon>Lysobacterales</taxon>
        <taxon>Lysobacteraceae</taxon>
        <taxon>Lysobacter</taxon>
    </lineage>
</organism>
<evidence type="ECO:0000313" key="1">
    <source>
        <dbReference type="EMBL" id="UNP29227.1"/>
    </source>
</evidence>
<dbReference type="EMBL" id="CP093547">
    <property type="protein sequence ID" value="UNP29227.1"/>
    <property type="molecule type" value="Genomic_DNA"/>
</dbReference>
<dbReference type="SUPFAM" id="SSF56542">
    <property type="entry name" value="Substrate-binding domain of HMG-CoA reductase"/>
    <property type="match status" value="1"/>
</dbReference>